<dbReference type="PROSITE" id="PS51257">
    <property type="entry name" value="PROKAR_LIPOPROTEIN"/>
    <property type="match status" value="1"/>
</dbReference>
<evidence type="ECO:0000313" key="1">
    <source>
        <dbReference type="EMBL" id="MCQ1538358.1"/>
    </source>
</evidence>
<name>A0ABD4TKA2_9EURY</name>
<gene>
    <name evidence="1" type="ORF">FTO68_05055</name>
</gene>
<proteinExistence type="predicted"/>
<dbReference type="RefSeq" id="WP_255332300.1">
    <property type="nucleotide sequence ID" value="NZ_VOTZ01000008.1"/>
</dbReference>
<dbReference type="AlphaFoldDB" id="A0ABD4TKA2"/>
<keyword evidence="2" id="KW-1185">Reference proteome</keyword>
<comment type="caution">
    <text evidence="1">The sequence shown here is derived from an EMBL/GenBank/DDBJ whole genome shotgun (WGS) entry which is preliminary data.</text>
</comment>
<reference evidence="1 2" key="1">
    <citation type="submission" date="2019-08" db="EMBL/GenBank/DDBJ databases">
        <authorList>
            <person name="Chen S.-C."/>
            <person name="Lai M.-C."/>
            <person name="You Y.-T."/>
        </authorList>
    </citation>
    <scope>NUCLEOTIDE SEQUENCE [LARGE SCALE GENOMIC DNA]</scope>
    <source>
        <strain evidence="1 2">P2F9704a</strain>
    </source>
</reference>
<organism evidence="1 2">
    <name type="scientific">Methanocalculus taiwanensis</name>
    <dbReference type="NCBI Taxonomy" id="106207"/>
    <lineage>
        <taxon>Archaea</taxon>
        <taxon>Methanobacteriati</taxon>
        <taxon>Methanobacteriota</taxon>
        <taxon>Stenosarchaea group</taxon>
        <taxon>Methanomicrobia</taxon>
        <taxon>Methanomicrobiales</taxon>
        <taxon>Methanocalculaceae</taxon>
        <taxon>Methanocalculus</taxon>
    </lineage>
</organism>
<dbReference type="Proteomes" id="UP001524383">
    <property type="component" value="Unassembled WGS sequence"/>
</dbReference>
<protein>
    <recommendedName>
        <fullName evidence="3">Lipocalin-like domain-containing protein</fullName>
    </recommendedName>
</protein>
<evidence type="ECO:0000313" key="2">
    <source>
        <dbReference type="Proteomes" id="UP001524383"/>
    </source>
</evidence>
<evidence type="ECO:0008006" key="3">
    <source>
        <dbReference type="Google" id="ProtNLM"/>
    </source>
</evidence>
<sequence length="150" mass="15894">MEMKTILCAGILLVAVLICGCTGSPQQSTVTADIPTPNLIGNWTGTMTGYVDGIGYTDYSGYTLTLRITEQKDRVFSGEATFSEQLGWESVVFAGVIGRDGRTITLVESGGSDGDGGYSSGYLTGPDEMELIYSVVSDPISITIDVLKRS</sequence>
<dbReference type="EMBL" id="VOTZ01000008">
    <property type="protein sequence ID" value="MCQ1538358.1"/>
    <property type="molecule type" value="Genomic_DNA"/>
</dbReference>
<accession>A0ABD4TKA2</accession>